<gene>
    <name evidence="9" type="ORF">PUNSTDRAFT_48115</name>
</gene>
<dbReference type="eggNOG" id="KOG0351">
    <property type="taxonomic scope" value="Eukaryota"/>
</dbReference>
<feature type="region of interest" description="Disordered" evidence="6">
    <location>
        <begin position="148"/>
        <end position="330"/>
    </location>
</feature>
<dbReference type="SMART" id="SM00487">
    <property type="entry name" value="DEXDc"/>
    <property type="match status" value="1"/>
</dbReference>
<dbReference type="SUPFAM" id="SSF52540">
    <property type="entry name" value="P-loop containing nucleoside triphosphate hydrolases"/>
    <property type="match status" value="1"/>
</dbReference>
<feature type="compositionally biased region" description="Pro residues" evidence="6">
    <location>
        <begin position="1687"/>
        <end position="1709"/>
    </location>
</feature>
<evidence type="ECO:0000256" key="2">
    <source>
        <dbReference type="ARBA" id="ARBA00022741"/>
    </source>
</evidence>
<evidence type="ECO:0000256" key="6">
    <source>
        <dbReference type="SAM" id="MobiDB-lite"/>
    </source>
</evidence>
<dbReference type="InterPro" id="IPR001650">
    <property type="entry name" value="Helicase_C-like"/>
</dbReference>
<dbReference type="PROSITE" id="PS51194">
    <property type="entry name" value="HELICASE_CTER"/>
    <property type="match status" value="1"/>
</dbReference>
<feature type="region of interest" description="Disordered" evidence="6">
    <location>
        <begin position="1673"/>
        <end position="1715"/>
    </location>
</feature>
<feature type="compositionally biased region" description="Polar residues" evidence="6">
    <location>
        <begin position="1919"/>
        <end position="1935"/>
    </location>
</feature>
<dbReference type="OrthoDB" id="2507344at2759"/>
<dbReference type="PANTHER" id="PTHR13710:SF154">
    <property type="entry name" value="RECQ HELICASE, PUTATIVE (AFU_ORTHOLOGUE AFUA_6G14720)-RELATED"/>
    <property type="match status" value="1"/>
</dbReference>
<dbReference type="GO" id="GO:0003676">
    <property type="term" value="F:nucleic acid binding"/>
    <property type="evidence" value="ECO:0007669"/>
    <property type="project" value="InterPro"/>
</dbReference>
<dbReference type="Pfam" id="PF00271">
    <property type="entry name" value="Helicase_C"/>
    <property type="match status" value="1"/>
</dbReference>
<dbReference type="GO" id="GO:0005737">
    <property type="term" value="C:cytoplasm"/>
    <property type="evidence" value="ECO:0007669"/>
    <property type="project" value="TreeGrafter"/>
</dbReference>
<dbReference type="InterPro" id="IPR027417">
    <property type="entry name" value="P-loop_NTPase"/>
</dbReference>
<evidence type="ECO:0000259" key="7">
    <source>
        <dbReference type="PROSITE" id="PS51192"/>
    </source>
</evidence>
<feature type="region of interest" description="Disordered" evidence="6">
    <location>
        <begin position="1778"/>
        <end position="1942"/>
    </location>
</feature>
<feature type="compositionally biased region" description="Acidic residues" evidence="6">
    <location>
        <begin position="237"/>
        <end position="250"/>
    </location>
</feature>
<dbReference type="InterPro" id="IPR014001">
    <property type="entry name" value="Helicase_ATP-bd"/>
</dbReference>
<reference evidence="10" key="1">
    <citation type="journal article" date="2012" name="Science">
        <title>The Paleozoic origin of enzymatic lignin decomposition reconstructed from 31 fungal genomes.</title>
        <authorList>
            <person name="Floudas D."/>
            <person name="Binder M."/>
            <person name="Riley R."/>
            <person name="Barry K."/>
            <person name="Blanchette R.A."/>
            <person name="Henrissat B."/>
            <person name="Martinez A.T."/>
            <person name="Otillar R."/>
            <person name="Spatafora J.W."/>
            <person name="Yadav J.S."/>
            <person name="Aerts A."/>
            <person name="Benoit I."/>
            <person name="Boyd A."/>
            <person name="Carlson A."/>
            <person name="Copeland A."/>
            <person name="Coutinho P.M."/>
            <person name="de Vries R.P."/>
            <person name="Ferreira P."/>
            <person name="Findley K."/>
            <person name="Foster B."/>
            <person name="Gaskell J."/>
            <person name="Glotzer D."/>
            <person name="Gorecki P."/>
            <person name="Heitman J."/>
            <person name="Hesse C."/>
            <person name="Hori C."/>
            <person name="Igarashi K."/>
            <person name="Jurgens J.A."/>
            <person name="Kallen N."/>
            <person name="Kersten P."/>
            <person name="Kohler A."/>
            <person name="Kuees U."/>
            <person name="Kumar T.K.A."/>
            <person name="Kuo A."/>
            <person name="LaButti K."/>
            <person name="Larrondo L.F."/>
            <person name="Lindquist E."/>
            <person name="Ling A."/>
            <person name="Lombard V."/>
            <person name="Lucas S."/>
            <person name="Lundell T."/>
            <person name="Martin R."/>
            <person name="McLaughlin D.J."/>
            <person name="Morgenstern I."/>
            <person name="Morin E."/>
            <person name="Murat C."/>
            <person name="Nagy L.G."/>
            <person name="Nolan M."/>
            <person name="Ohm R.A."/>
            <person name="Patyshakuliyeva A."/>
            <person name="Rokas A."/>
            <person name="Ruiz-Duenas F.J."/>
            <person name="Sabat G."/>
            <person name="Salamov A."/>
            <person name="Samejima M."/>
            <person name="Schmutz J."/>
            <person name="Slot J.C."/>
            <person name="St John F."/>
            <person name="Stenlid J."/>
            <person name="Sun H."/>
            <person name="Sun S."/>
            <person name="Syed K."/>
            <person name="Tsang A."/>
            <person name="Wiebenga A."/>
            <person name="Young D."/>
            <person name="Pisabarro A."/>
            <person name="Eastwood D.C."/>
            <person name="Martin F."/>
            <person name="Cullen D."/>
            <person name="Grigoriev I.V."/>
            <person name="Hibbett D.S."/>
        </authorList>
    </citation>
    <scope>NUCLEOTIDE SEQUENCE [LARGE SCALE GENOMIC DNA]</scope>
    <source>
        <strain evidence="10">HHB-11173 SS5</strain>
    </source>
</reference>
<keyword evidence="10" id="KW-1185">Reference proteome</keyword>
<proteinExistence type="inferred from homology"/>
<dbReference type="HOGENOM" id="CLU_232570_0_0_1"/>
<dbReference type="GO" id="GO:0009378">
    <property type="term" value="F:four-way junction helicase activity"/>
    <property type="evidence" value="ECO:0007669"/>
    <property type="project" value="TreeGrafter"/>
</dbReference>
<dbReference type="GO" id="GO:0043138">
    <property type="term" value="F:3'-5' DNA helicase activity"/>
    <property type="evidence" value="ECO:0007669"/>
    <property type="project" value="UniProtKB-EC"/>
</dbReference>
<evidence type="ECO:0000259" key="8">
    <source>
        <dbReference type="PROSITE" id="PS51194"/>
    </source>
</evidence>
<evidence type="ECO:0000256" key="4">
    <source>
        <dbReference type="ARBA" id="ARBA00034617"/>
    </source>
</evidence>
<dbReference type="SMART" id="SM00490">
    <property type="entry name" value="HELICc"/>
    <property type="match status" value="1"/>
</dbReference>
<protein>
    <recommendedName>
        <fullName evidence="5">DNA 3'-5' helicase</fullName>
        <ecNumber evidence="5">5.6.2.4</ecNumber>
    </recommendedName>
</protein>
<dbReference type="GO" id="GO:0005524">
    <property type="term" value="F:ATP binding"/>
    <property type="evidence" value="ECO:0007669"/>
    <property type="project" value="UniProtKB-KW"/>
</dbReference>
<evidence type="ECO:0000256" key="1">
    <source>
        <dbReference type="ARBA" id="ARBA00005446"/>
    </source>
</evidence>
<feature type="region of interest" description="Disordered" evidence="6">
    <location>
        <begin position="1954"/>
        <end position="1973"/>
    </location>
</feature>
<keyword evidence="2" id="KW-0547">Nucleotide-binding</keyword>
<dbReference type="EMBL" id="JH687568">
    <property type="protein sequence ID" value="EIN03425.1"/>
    <property type="molecule type" value="Genomic_DNA"/>
</dbReference>
<dbReference type="EC" id="5.6.2.4" evidence="5"/>
<dbReference type="InterPro" id="IPR011545">
    <property type="entry name" value="DEAD/DEAH_box_helicase_dom"/>
</dbReference>
<evidence type="ECO:0000256" key="3">
    <source>
        <dbReference type="ARBA" id="ARBA00022840"/>
    </source>
</evidence>
<feature type="region of interest" description="Disordered" evidence="6">
    <location>
        <begin position="109"/>
        <end position="136"/>
    </location>
</feature>
<evidence type="ECO:0000256" key="5">
    <source>
        <dbReference type="ARBA" id="ARBA00034808"/>
    </source>
</evidence>
<name>R7RZ76_PUNST</name>
<organism evidence="9 10">
    <name type="scientific">Punctularia strigosozonata (strain HHB-11173)</name>
    <name type="common">White-rot fungus</name>
    <dbReference type="NCBI Taxonomy" id="741275"/>
    <lineage>
        <taxon>Eukaryota</taxon>
        <taxon>Fungi</taxon>
        <taxon>Dikarya</taxon>
        <taxon>Basidiomycota</taxon>
        <taxon>Agaricomycotina</taxon>
        <taxon>Agaricomycetes</taxon>
        <taxon>Corticiales</taxon>
        <taxon>Punctulariaceae</taxon>
        <taxon>Punctularia</taxon>
    </lineage>
</organism>
<dbReference type="PROSITE" id="PS51192">
    <property type="entry name" value="HELICASE_ATP_BIND_1"/>
    <property type="match status" value="1"/>
</dbReference>
<evidence type="ECO:0000313" key="10">
    <source>
        <dbReference type="Proteomes" id="UP000054196"/>
    </source>
</evidence>
<dbReference type="Proteomes" id="UP000054196">
    <property type="component" value="Unassembled WGS sequence"/>
</dbReference>
<evidence type="ECO:0000313" key="9">
    <source>
        <dbReference type="EMBL" id="EIN03425.1"/>
    </source>
</evidence>
<dbReference type="KEGG" id="psq:PUNSTDRAFT_48115"/>
<dbReference type="RefSeq" id="XP_007389347.1">
    <property type="nucleotide sequence ID" value="XM_007389285.1"/>
</dbReference>
<feature type="compositionally biased region" description="Low complexity" evidence="6">
    <location>
        <begin position="1780"/>
        <end position="1817"/>
    </location>
</feature>
<dbReference type="GO" id="GO:0000724">
    <property type="term" value="P:double-strand break repair via homologous recombination"/>
    <property type="evidence" value="ECO:0007669"/>
    <property type="project" value="TreeGrafter"/>
</dbReference>
<accession>R7RZ76</accession>
<feature type="domain" description="Helicase C-terminal" evidence="8">
    <location>
        <begin position="1445"/>
        <end position="1584"/>
    </location>
</feature>
<feature type="compositionally biased region" description="Basic and acidic residues" evidence="6">
    <location>
        <begin position="192"/>
        <end position="202"/>
    </location>
</feature>
<feature type="compositionally biased region" description="Low complexity" evidence="6">
    <location>
        <begin position="251"/>
        <end position="298"/>
    </location>
</feature>
<dbReference type="GeneID" id="18882951"/>
<feature type="compositionally biased region" description="Low complexity" evidence="6">
    <location>
        <begin position="110"/>
        <end position="121"/>
    </location>
</feature>
<feature type="compositionally biased region" description="Polar residues" evidence="6">
    <location>
        <begin position="1885"/>
        <end position="1899"/>
    </location>
</feature>
<keyword evidence="3" id="KW-0067">ATP-binding</keyword>
<sequence>MTPTVLYKCPAPGCPYPNDDLYDSQDAHVRGRHQKEVKCTGKDGNLYAVPRDQSTGMFHCPLCPWQTRHSKAFRTHLARAGCRVMNAQIAARATVAAIAAPHPPPPSLPVPLWEVPQSFPAEPSPPDPSSSGRLGAVVSGLFGGLARHFSGRPDTIRGNEPRPPPPSDHHLDAPRKRKRVSSTESSAANEDTGVHRDIDAQMRLRQRVKRDAACSSDEVLAPRVPPLHNSLSHGDVEGDDIEYVDPDPEPDVAAPKDITAAAPPDPSAAPQGDFPDGSSDYDSSYRPSSRGGSSVSESGSEDEDEDREDILVGSDEEREPVLRSSDIPRHLSAEERKLEIRRLQATVHPGPHHLQLDNDEDRSLLKRAFCVVDMQYHVLICTRERCGYALDPAHLHGHFNNSHYQHLSYDEIERIRAICTLHDLRGAREMKKVVPRNRKIHYGLKIHPSIVFCSSCNHGSVSESSLARTHKCRALSDSSAVPSSQRTYRAKAQTFFSGSRMRRYFPVEYCAMEPIINDAAAKEAWNLVNSRLVEPDFEQVPIKSPENLRQLSTFELREGWLRYVKGKSGAEIQEILDESNDPDAVDLLSLYLERYIDVALYALEDETYTIQSKLVNIGLKDEYKGSIRRTQTWPDYVRKFVPALRLAIRAARDALPENVTMPLTDDQRTSSLELFNQLENAYANNVLPVSMEQLEEDRMKTPIMERFGADRPVIEALHRLLWSLVSHKKVGCNPSKFYTLLYNFLVLSSYDANGQLKFATVIAHMISPILYICRLSAFVQGVLYSQERDVPYLDIRLDDEGMPWIQFADKNYRTWSHHGKVIGMLTIGDAILKAAEEAMRIIKDEILCGIPITHAAFDFKRTGLVDSPHNTALHYSFALHPDNNFESYRKTLLELWTATQRTRQRFVNEKALPGESVWHVAEVEKVYAHYNRVQEILLAITWFACGAPGRATEWQALIGSNTQQGHMRSLYVFTDEFYFVTGYHKNLGATGKQKVTTKLVPEQLRELLLWSKVIVQPAMEYLVEDTHGHDARMRMYDDVFPLAAGTRRPDALGSTWTGLMRKYLGVELNIHDARAASAAVEAFQLNLDADTQQHALHRWHRIMAQQRGHTPETEDRFYALSFSMMRSVSPYQLRGFTYGSQLHQSLLGFCAHPDSPQATLATAAVNPQAVVCVPTLESQKQTAQFVLSGVADALNPSFAHTVSSILSVVPRVSESQQTLPKEKKRIPALALKALRDLLRDPDASFRCFEQGEAITDALAGHDVLAVLPTNAGKSFVPLVVAHYYRPCGKFIAVVVPISALLQEWAKKCTRLHLSYSVWGFDNQTPEASVILVSPEHAGSREFYRWAQDQAALTKLIALAFDECHLVVEHASFRDCFHQLARLGALSLHVILLTATAPQRILPTLLSALGSRQPRTVRAPIVRPEIKYLYRHFSDQYKAIDFIGAEFEERLKNYGPEDRAIVFAHSVSQCEDISAVLSCQVYSGQLPPQEQKEVYDQWSEVGPVVAATLALGYGINVPHVRDVFFFGLPSNFLLAEQESGRAGRDGQPARAWFIDITDPKFFRHPPKAHNLLGDADIVSALRSTDCLRLPFSQFFDDRNISCPELANVQLCMNCEEAIRRPPPLLFPRQDPAWGESTIRPYLPLTDGLPRPNVMAFPGVGESVVARARQNEATIPAHPPAPSYSLPPSSSPVPRPATPPAPARPALPSPPATKHGHDAIIDLCSETTYGLSDGDDDLYMDIDTVALDKQIQGKGIGCTYVTVGTPSSIPSSMACQIFSDLPAPQNKSNPPSSAPPSSVARRLPSPRPTASTPRTALPLQIDDVFSSSLSGSPAPHPHGRRRGLVQLPSSSPTPTPFANATRLTGPFPDFTVPVRKQDGPSSRGPHGTTQTQPRASTSTSELIVESSCGSGGALSRRDSYKGTSAPTRSAPPINQKTRPLPPNVHKVMPYHARGYRRPAPAERSPSPPPLSVPQGNTYIAPVIPLPPPSAATFDWTWPPQTEVNIATSQALDFQTSMIAEALKTIRELAAKTCVICRIQNVDNYVEHPITDCPTFQKTGRGTYIGWLKAHAQKPGLCWMCGFTTVRPLP</sequence>
<feature type="domain" description="Helicase ATP-binding" evidence="7">
    <location>
        <begin position="1254"/>
        <end position="1414"/>
    </location>
</feature>
<feature type="compositionally biased region" description="Acidic residues" evidence="6">
    <location>
        <begin position="299"/>
        <end position="318"/>
    </location>
</feature>
<dbReference type="PANTHER" id="PTHR13710">
    <property type="entry name" value="DNA HELICASE RECQ FAMILY MEMBER"/>
    <property type="match status" value="1"/>
</dbReference>
<comment type="similarity">
    <text evidence="1">Belongs to the helicase family. RecQ subfamily.</text>
</comment>
<dbReference type="Pfam" id="PF00270">
    <property type="entry name" value="DEAD"/>
    <property type="match status" value="1"/>
</dbReference>
<dbReference type="Gene3D" id="3.40.50.300">
    <property type="entry name" value="P-loop containing nucleotide triphosphate hydrolases"/>
    <property type="match status" value="2"/>
</dbReference>
<feature type="compositionally biased region" description="Polar residues" evidence="6">
    <location>
        <begin position="1845"/>
        <end position="1860"/>
    </location>
</feature>
<dbReference type="GO" id="GO:0005694">
    <property type="term" value="C:chromosome"/>
    <property type="evidence" value="ECO:0007669"/>
    <property type="project" value="TreeGrafter"/>
</dbReference>
<comment type="catalytic activity">
    <reaction evidence="4">
        <text>Couples ATP hydrolysis with the unwinding of duplex DNA by translocating in the 3'-5' direction.</text>
        <dbReference type="EC" id="5.6.2.4"/>
    </reaction>
</comment>